<name>A0A6S7CEG2_9BURK</name>
<protein>
    <recommendedName>
        <fullName evidence="3">DUF4238 domain-containing protein</fullName>
    </recommendedName>
</protein>
<evidence type="ECO:0008006" key="3">
    <source>
        <dbReference type="Google" id="ProtNLM"/>
    </source>
</evidence>
<evidence type="ECO:0000313" key="2">
    <source>
        <dbReference type="Proteomes" id="UP000494272"/>
    </source>
</evidence>
<dbReference type="GeneID" id="94355207"/>
<dbReference type="Pfam" id="PF14022">
    <property type="entry name" value="DUF4238"/>
    <property type="match status" value="1"/>
</dbReference>
<reference evidence="1 2" key="1">
    <citation type="submission" date="2020-04" db="EMBL/GenBank/DDBJ databases">
        <authorList>
            <person name="De Canck E."/>
        </authorList>
    </citation>
    <scope>NUCLEOTIDE SEQUENCE [LARGE SCALE GENOMIC DNA]</scope>
    <source>
        <strain evidence="1 2">LMG 26841</strain>
    </source>
</reference>
<dbReference type="Proteomes" id="UP000494272">
    <property type="component" value="Unassembled WGS sequence"/>
</dbReference>
<accession>A0A6S7CEG2</accession>
<gene>
    <name evidence="1" type="ORF">LMG26841_01661</name>
</gene>
<dbReference type="InterPro" id="IPR025332">
    <property type="entry name" value="DUF4238"/>
</dbReference>
<proteinExistence type="predicted"/>
<dbReference type="EMBL" id="CADIKW010000002">
    <property type="protein sequence ID" value="CAB3845078.1"/>
    <property type="molecule type" value="Genomic_DNA"/>
</dbReference>
<dbReference type="RefSeq" id="WP_175167094.1">
    <property type="nucleotide sequence ID" value="NZ_CADIKW010000002.1"/>
</dbReference>
<sequence>MYGLEPDVWPQKHFRTKALHLAFGNNSWSLVQTMKTSTQLRVDNHYVPQLYLKQWAKNGKIPTYRLLVPKNEAPLWKDHSLRGIAYHQHLYTYVAGQEETDELEHWLSKEFEDPAQEAIRLVVNDERMSPEHWRRLIRFAVAQDVRTPASLRAFLARHRDSMQGLLNQTVESSVKYLEAAVKAGIKLPERAPDWEPTESFPVKISVVRNPEGDGTIETRTILGRRLWLWSVRHVLTETITKITNQRWTIVHAPAGVSWPTSDNPLIRLNYRGPASYSFGGGWGVDNVDILMPISPTHLLHNCIGRRSWPRGTVLDQATAQFLRKVIIEHADRYVFDISKSDVQKIRRRTVNLAAYNEERAIWQNWGKEQGAAEAELF</sequence>
<keyword evidence="2" id="KW-1185">Reference proteome</keyword>
<organism evidence="1 2">
    <name type="scientific">Achromobacter dolens</name>
    <dbReference type="NCBI Taxonomy" id="1287738"/>
    <lineage>
        <taxon>Bacteria</taxon>
        <taxon>Pseudomonadati</taxon>
        <taxon>Pseudomonadota</taxon>
        <taxon>Betaproteobacteria</taxon>
        <taxon>Burkholderiales</taxon>
        <taxon>Alcaligenaceae</taxon>
        <taxon>Achromobacter</taxon>
    </lineage>
</organism>
<evidence type="ECO:0000313" key="1">
    <source>
        <dbReference type="EMBL" id="CAB3845078.1"/>
    </source>
</evidence>
<dbReference type="AlphaFoldDB" id="A0A6S7CEG2"/>